<dbReference type="NCBIfam" id="NF047636">
    <property type="entry name" value="CC_3452_fam"/>
    <property type="match status" value="1"/>
</dbReference>
<feature type="signal peptide" evidence="1">
    <location>
        <begin position="1"/>
        <end position="20"/>
    </location>
</feature>
<dbReference type="EMBL" id="JACIJI010000001">
    <property type="protein sequence ID" value="MBB5717705.1"/>
    <property type="molecule type" value="Genomic_DNA"/>
</dbReference>
<dbReference type="Pfam" id="PF26624">
    <property type="entry name" value="DUF8200"/>
    <property type="match status" value="1"/>
</dbReference>
<dbReference type="RefSeq" id="WP_184001435.1">
    <property type="nucleotide sequence ID" value="NZ_BAABIF010000004.1"/>
</dbReference>
<name>A0A840YVW4_9SPHN</name>
<organism evidence="2 3">
    <name type="scientific">Stakelama sediminis</name>
    <dbReference type="NCBI Taxonomy" id="463200"/>
    <lineage>
        <taxon>Bacteria</taxon>
        <taxon>Pseudomonadati</taxon>
        <taxon>Pseudomonadota</taxon>
        <taxon>Alphaproteobacteria</taxon>
        <taxon>Sphingomonadales</taxon>
        <taxon>Sphingomonadaceae</taxon>
        <taxon>Stakelama</taxon>
    </lineage>
</organism>
<keyword evidence="3" id="KW-1185">Reference proteome</keyword>
<evidence type="ECO:0000313" key="3">
    <source>
        <dbReference type="Proteomes" id="UP000554342"/>
    </source>
</evidence>
<feature type="chain" id="PRO_5032835543" evidence="1">
    <location>
        <begin position="21"/>
        <end position="99"/>
    </location>
</feature>
<protein>
    <submittedName>
        <fullName evidence="2">Uncharacterized protein</fullName>
    </submittedName>
</protein>
<dbReference type="Proteomes" id="UP000554342">
    <property type="component" value="Unassembled WGS sequence"/>
</dbReference>
<gene>
    <name evidence="2" type="ORF">FHR23_000612</name>
</gene>
<reference evidence="2 3" key="1">
    <citation type="submission" date="2020-08" db="EMBL/GenBank/DDBJ databases">
        <title>Genomic Encyclopedia of Type Strains, Phase IV (KMG-IV): sequencing the most valuable type-strain genomes for metagenomic binning, comparative biology and taxonomic classification.</title>
        <authorList>
            <person name="Goeker M."/>
        </authorList>
    </citation>
    <scope>NUCLEOTIDE SEQUENCE [LARGE SCALE GENOMIC DNA]</scope>
    <source>
        <strain evidence="2 3">DSM 27203</strain>
    </source>
</reference>
<dbReference type="InterPro" id="IPR058067">
    <property type="entry name" value="CC_3452-like"/>
</dbReference>
<evidence type="ECO:0000256" key="1">
    <source>
        <dbReference type="SAM" id="SignalP"/>
    </source>
</evidence>
<keyword evidence="1" id="KW-0732">Signal</keyword>
<dbReference type="AlphaFoldDB" id="A0A840YVW4"/>
<comment type="caution">
    <text evidence="2">The sequence shown here is derived from an EMBL/GenBank/DDBJ whole genome shotgun (WGS) entry which is preliminary data.</text>
</comment>
<sequence>MLKFLALPLLLTAAATPALAAGGSYYRATPAGQPKDAQFITRTTIWSCADGACTAPESGSSDQVMCRLAARKIGTLNAFEADGKPFDDKQLKSCNAHAR</sequence>
<evidence type="ECO:0000313" key="2">
    <source>
        <dbReference type="EMBL" id="MBB5717705.1"/>
    </source>
</evidence>
<accession>A0A840YVW4</accession>
<dbReference type="InterPro" id="IPR058513">
    <property type="entry name" value="DUF8200"/>
</dbReference>
<proteinExistence type="predicted"/>